<dbReference type="SUPFAM" id="SSF58104">
    <property type="entry name" value="Methyl-accepting chemotaxis protein (MCP) signaling domain"/>
    <property type="match status" value="1"/>
</dbReference>
<dbReference type="Gene3D" id="3.10.105.10">
    <property type="entry name" value="Dipeptide-binding Protein, Domain 3"/>
    <property type="match status" value="1"/>
</dbReference>
<dbReference type="GO" id="GO:0016020">
    <property type="term" value="C:membrane"/>
    <property type="evidence" value="ECO:0007669"/>
    <property type="project" value="InterPro"/>
</dbReference>
<evidence type="ECO:0000256" key="4">
    <source>
        <dbReference type="PROSITE-ProRule" id="PRU00284"/>
    </source>
</evidence>
<sequence length="830" mass="93539">MLHRMSYFTEVDMIKLWKRKTEELEIKEESTVYNEQKEKEMNKRALIKKNEENLLYNLNVRIKDSNNQAESLINIIEVISNRVEEQVKAISEVVNEIGNYSAMAQELSASSNTSYETARETLGIIEEGSKAVYNTIDSMNEIEKSISSVMIEIHELKTATAQIDNILDVIKGIADQTDLLSLNAAIEAARAGEAGRGFAVVANEVKLLAERSTASANDISNIINNINKSVNTTIEAIEKSNEKIKEGSSIAEESNISFSRIEKAIQTMIETMNEINNAISIQTNSLESIVASTDEMSNVSDKAMSMVESALLNTQFTKAALVALEQVVNLLNGVTKELVDETINSEGEMVTIRSNFSEPIFTLDPAMVNSMENMRFLMNIHTGLLTTSDTGDVLPSLAKSWYVEDDNLTWIFNLRNNAKFHNGKIIRAEDIKYCLERVLSPNLKSPNTWFIDYIDGAKEYMENISNEVSGIRIIGENQLAIKLATPFSGFLMFLSQICCAVMDPMELEKGNLVGCGPYRLESANNDLYRLVAFEEYIGGKPYCDIVEIVSGDKNALGNFINNKYDFYVVQGKRELDEIKETKYYKNLKTEELLATFYLGFKIKNTDSQYTSKKVREAIHYAINKKRVVDEMTGGFASEAKCMIPSKLVPSDHISGYNYNPEKARQILKSQNVDLSKPLNILCGQNIHGALRFIEEDLKAIGITCKYHQVSDKEHANSANIYKGYDVYLYGWYADAIEPSSFIEPLFATNSVSNLSGYESEELMRLLKIAKQTSNPIRRMEIYKEIQRIISEDVPCIPLYHPYNGICTQERITNVNLSPLAMIKYDNIIKE</sequence>
<keyword evidence="3" id="KW-0732">Signal</keyword>
<proteinExistence type="inferred from homology"/>
<dbReference type="Pfam" id="PF00496">
    <property type="entry name" value="SBP_bac_5"/>
    <property type="match status" value="1"/>
</dbReference>
<dbReference type="CDD" id="cd00995">
    <property type="entry name" value="PBP2_NikA_DppA_OppA_like"/>
    <property type="match status" value="1"/>
</dbReference>
<dbReference type="PANTHER" id="PTHR30290">
    <property type="entry name" value="PERIPLASMIC BINDING COMPONENT OF ABC TRANSPORTER"/>
    <property type="match status" value="1"/>
</dbReference>
<evidence type="ECO:0000256" key="3">
    <source>
        <dbReference type="ARBA" id="ARBA00022729"/>
    </source>
</evidence>
<comment type="similarity">
    <text evidence="1">Belongs to the bacterial solute-binding protein 5 family.</text>
</comment>
<dbReference type="EMBL" id="VUNQ01000054">
    <property type="protein sequence ID" value="MSU03101.1"/>
    <property type="molecule type" value="Genomic_DNA"/>
</dbReference>
<dbReference type="CDD" id="cd11386">
    <property type="entry name" value="MCP_signal"/>
    <property type="match status" value="1"/>
</dbReference>
<dbReference type="GO" id="GO:0007165">
    <property type="term" value="P:signal transduction"/>
    <property type="evidence" value="ECO:0007669"/>
    <property type="project" value="UniProtKB-KW"/>
</dbReference>
<evidence type="ECO:0000256" key="2">
    <source>
        <dbReference type="ARBA" id="ARBA00022448"/>
    </source>
</evidence>
<dbReference type="Gene3D" id="3.40.190.10">
    <property type="entry name" value="Periplasmic binding protein-like II"/>
    <property type="match status" value="1"/>
</dbReference>
<dbReference type="Pfam" id="PF00015">
    <property type="entry name" value="MCPsignal"/>
    <property type="match status" value="1"/>
</dbReference>
<dbReference type="GO" id="GO:0015833">
    <property type="term" value="P:peptide transport"/>
    <property type="evidence" value="ECO:0007669"/>
    <property type="project" value="TreeGrafter"/>
</dbReference>
<dbReference type="Proteomes" id="UP000469523">
    <property type="component" value="Unassembled WGS sequence"/>
</dbReference>
<accession>A0A6N7XLY3</accession>
<evidence type="ECO:0000259" key="5">
    <source>
        <dbReference type="PROSITE" id="PS50111"/>
    </source>
</evidence>
<evidence type="ECO:0000313" key="6">
    <source>
        <dbReference type="EMBL" id="MSU03101.1"/>
    </source>
</evidence>
<dbReference type="PROSITE" id="PS50111">
    <property type="entry name" value="CHEMOTAXIS_TRANSDUC_2"/>
    <property type="match status" value="1"/>
</dbReference>
<dbReference type="Gene3D" id="3.90.76.10">
    <property type="entry name" value="Dipeptide-binding Protein, Domain 1"/>
    <property type="match status" value="1"/>
</dbReference>
<organism evidence="6 7">
    <name type="scientific">Tissierella pigra</name>
    <dbReference type="NCBI Taxonomy" id="2607614"/>
    <lineage>
        <taxon>Bacteria</taxon>
        <taxon>Bacillati</taxon>
        <taxon>Bacillota</taxon>
        <taxon>Tissierellia</taxon>
        <taxon>Tissierellales</taxon>
        <taxon>Tissierellaceae</taxon>
        <taxon>Tissierella</taxon>
    </lineage>
</organism>
<dbReference type="InterPro" id="IPR000914">
    <property type="entry name" value="SBP_5_dom"/>
</dbReference>
<dbReference type="SUPFAM" id="SSF53850">
    <property type="entry name" value="Periplasmic binding protein-like II"/>
    <property type="match status" value="1"/>
</dbReference>
<keyword evidence="4" id="KW-0807">Transducer</keyword>
<dbReference type="InterPro" id="IPR004089">
    <property type="entry name" value="MCPsignal_dom"/>
</dbReference>
<dbReference type="InterPro" id="IPR039424">
    <property type="entry name" value="SBP_5"/>
</dbReference>
<evidence type="ECO:0000256" key="1">
    <source>
        <dbReference type="ARBA" id="ARBA00005695"/>
    </source>
</evidence>
<evidence type="ECO:0000313" key="7">
    <source>
        <dbReference type="Proteomes" id="UP000469523"/>
    </source>
</evidence>
<protein>
    <submittedName>
        <fullName evidence="6">Chemotaxis protein</fullName>
    </submittedName>
</protein>
<keyword evidence="7" id="KW-1185">Reference proteome</keyword>
<dbReference type="PANTHER" id="PTHR30290:SF9">
    <property type="entry name" value="OLIGOPEPTIDE-BINDING PROTEIN APPA"/>
    <property type="match status" value="1"/>
</dbReference>
<dbReference type="GO" id="GO:1904680">
    <property type="term" value="F:peptide transmembrane transporter activity"/>
    <property type="evidence" value="ECO:0007669"/>
    <property type="project" value="TreeGrafter"/>
</dbReference>
<dbReference type="Gene3D" id="1.10.287.950">
    <property type="entry name" value="Methyl-accepting chemotaxis protein"/>
    <property type="match status" value="1"/>
</dbReference>
<reference evidence="6 7" key="1">
    <citation type="submission" date="2019-09" db="EMBL/GenBank/DDBJ databases">
        <title>In-depth cultivation of the pig gut microbiome towards novel bacterial diversity and tailored functional studies.</title>
        <authorList>
            <person name="Wylensek D."/>
            <person name="Hitch T.C.A."/>
            <person name="Clavel T."/>
        </authorList>
    </citation>
    <scope>NUCLEOTIDE SEQUENCE [LARGE SCALE GENOMIC DNA]</scope>
    <source>
        <strain evidence="6 7">WCA3-693-APC-4?</strain>
    </source>
</reference>
<comment type="caution">
    <text evidence="6">The sequence shown here is derived from an EMBL/GenBank/DDBJ whole genome shotgun (WGS) entry which is preliminary data.</text>
</comment>
<feature type="domain" description="Methyl-accepting transducer" evidence="5">
    <location>
        <begin position="61"/>
        <end position="297"/>
    </location>
</feature>
<keyword evidence="2" id="KW-0813">Transport</keyword>
<dbReference type="SMART" id="SM00283">
    <property type="entry name" value="MA"/>
    <property type="match status" value="1"/>
</dbReference>
<dbReference type="AlphaFoldDB" id="A0A6N7XLY3"/>
<name>A0A6N7XLY3_9FIRM</name>
<gene>
    <name evidence="6" type="ORF">FYJ83_16695</name>
</gene>